<evidence type="ECO:0000313" key="1">
    <source>
        <dbReference type="EMBL" id="KYG84343.1"/>
    </source>
</evidence>
<sequence>MLLRTVKFIVLSLLFFSCNRNNSIENINGLWDYTENSVHISDTIIIGNTFESFNSEYYILSTDSGRFKHVYMDNSLARIETYSPIEVLHFEFDDQSHGIMSRYELDTTLELKEEPRYTADFNTNFRIYQTGVESYLIFDYGFSQYRRAFDTVSVKSISKDILVFDGDTLKRVHYNGFKE</sequence>
<reference evidence="1 2" key="1">
    <citation type="submission" date="2016-01" db="EMBL/GenBank/DDBJ databases">
        <title>Genome sequencing of Roseivirga seohaensis SW-152.</title>
        <authorList>
            <person name="Selvaratnam C."/>
            <person name="Thevarajoo S."/>
            <person name="Goh K.M."/>
            <person name="Ee R."/>
            <person name="Chan K.-G."/>
            <person name="Chong C.S."/>
        </authorList>
    </citation>
    <scope>NUCLEOTIDE SEQUENCE [LARGE SCALE GENOMIC DNA]</scope>
    <source>
        <strain evidence="1 2">SW-152</strain>
    </source>
</reference>
<dbReference type="AlphaFoldDB" id="A0A150Y016"/>
<evidence type="ECO:0000313" key="2">
    <source>
        <dbReference type="Proteomes" id="UP000075663"/>
    </source>
</evidence>
<organism evidence="1 2">
    <name type="scientific">Roseivirga seohaensis</name>
    <dbReference type="NCBI Taxonomy" id="1914963"/>
    <lineage>
        <taxon>Bacteria</taxon>
        <taxon>Pseudomonadati</taxon>
        <taxon>Bacteroidota</taxon>
        <taxon>Cytophagia</taxon>
        <taxon>Cytophagales</taxon>
        <taxon>Roseivirgaceae</taxon>
        <taxon>Roseivirga</taxon>
    </lineage>
</organism>
<dbReference type="STRING" id="1914963.AWW67_04330"/>
<name>A0A150Y016_9BACT</name>
<gene>
    <name evidence="1" type="ORF">AWW67_04330</name>
</gene>
<dbReference type="RefSeq" id="WP_062301183.1">
    <property type="nucleotide sequence ID" value="NZ_LRPB01000023.1"/>
</dbReference>
<accession>A0A150Y016</accession>
<protein>
    <submittedName>
        <fullName evidence="1">Uncharacterized protein</fullName>
    </submittedName>
</protein>
<dbReference type="PROSITE" id="PS51257">
    <property type="entry name" value="PROKAR_LIPOPROTEIN"/>
    <property type="match status" value="1"/>
</dbReference>
<proteinExistence type="predicted"/>
<comment type="caution">
    <text evidence="1">The sequence shown here is derived from an EMBL/GenBank/DDBJ whole genome shotgun (WGS) entry which is preliminary data.</text>
</comment>
<dbReference type="EMBL" id="LRPB01000023">
    <property type="protein sequence ID" value="KYG84343.1"/>
    <property type="molecule type" value="Genomic_DNA"/>
</dbReference>
<dbReference type="Proteomes" id="UP000075663">
    <property type="component" value="Unassembled WGS sequence"/>
</dbReference>